<reference evidence="4" key="1">
    <citation type="submission" date="2016-11" db="EMBL/GenBank/DDBJ databases">
        <authorList>
            <person name="Schniete J.K."/>
            <person name="Salih T."/>
            <person name="Algora Gallardo L."/>
            <person name="Martinez Fernandez S."/>
            <person name="Herron P.R."/>
        </authorList>
    </citation>
    <scope>NUCLEOTIDE SEQUENCE [LARGE SCALE GENOMIC DNA]</scope>
    <source>
        <strain evidence="4">DSM 41896</strain>
    </source>
</reference>
<dbReference type="InterPro" id="IPR050267">
    <property type="entry name" value="Anti-sigma-factor_SerPK"/>
</dbReference>
<dbReference type="EMBL" id="MPOH02000017">
    <property type="protein sequence ID" value="OQD53443.1"/>
    <property type="molecule type" value="Genomic_DNA"/>
</dbReference>
<keyword evidence="1" id="KW-0418">Kinase</keyword>
<comment type="caution">
    <text evidence="3">The sequence shown here is derived from an EMBL/GenBank/DDBJ whole genome shotgun (WGS) entry which is preliminary data.</text>
</comment>
<evidence type="ECO:0000313" key="4">
    <source>
        <dbReference type="Proteomes" id="UP000184286"/>
    </source>
</evidence>
<feature type="domain" description="Histidine kinase/HSP90-like ATPase" evidence="2">
    <location>
        <begin position="55"/>
        <end position="144"/>
    </location>
</feature>
<dbReference type="STRING" id="114686.BM536_028740"/>
<dbReference type="CDD" id="cd16936">
    <property type="entry name" value="HATPase_RsbW-like"/>
    <property type="match status" value="1"/>
</dbReference>
<accession>A0A1V6MMD7</accession>
<sequence length="164" mass="17350">MTIPQRQHTPDQQSTEEDTALRYGTIWGDGAACAANARQDLRAFLGHAPRTGFPSTPPTLAMDAELAASELVTNAVRHAPGPCGMTLQLSREELTITVWDSSTDEPAVKPADPRRIGGHGLRMVHTVSDRVVVALRATGKRITAHLSLAPNPTTSVLGGTAVPA</sequence>
<organism evidence="3 4">
    <name type="scientific">Streptomyces phaeoluteigriseus</name>
    <dbReference type="NCBI Taxonomy" id="114686"/>
    <lineage>
        <taxon>Bacteria</taxon>
        <taxon>Bacillati</taxon>
        <taxon>Actinomycetota</taxon>
        <taxon>Actinomycetes</taxon>
        <taxon>Kitasatosporales</taxon>
        <taxon>Streptomycetaceae</taxon>
        <taxon>Streptomyces</taxon>
        <taxon>Streptomyces aurantiacus group</taxon>
    </lineage>
</organism>
<dbReference type="Gene3D" id="3.30.565.10">
    <property type="entry name" value="Histidine kinase-like ATPase, C-terminal domain"/>
    <property type="match status" value="1"/>
</dbReference>
<dbReference type="OrthoDB" id="5184679at2"/>
<evidence type="ECO:0000313" key="3">
    <source>
        <dbReference type="EMBL" id="OQD53443.1"/>
    </source>
</evidence>
<keyword evidence="1" id="KW-0723">Serine/threonine-protein kinase</keyword>
<dbReference type="SUPFAM" id="SSF55874">
    <property type="entry name" value="ATPase domain of HSP90 chaperone/DNA topoisomerase II/histidine kinase"/>
    <property type="match status" value="1"/>
</dbReference>
<keyword evidence="1" id="KW-0808">Transferase</keyword>
<dbReference type="InterPro" id="IPR003594">
    <property type="entry name" value="HATPase_dom"/>
</dbReference>
<evidence type="ECO:0000256" key="1">
    <source>
        <dbReference type="ARBA" id="ARBA00022527"/>
    </source>
</evidence>
<proteinExistence type="predicted"/>
<dbReference type="InterPro" id="IPR036890">
    <property type="entry name" value="HATPase_C_sf"/>
</dbReference>
<evidence type="ECO:0000259" key="2">
    <source>
        <dbReference type="Pfam" id="PF13581"/>
    </source>
</evidence>
<dbReference type="PANTHER" id="PTHR35526">
    <property type="entry name" value="ANTI-SIGMA-F FACTOR RSBW-RELATED"/>
    <property type="match status" value="1"/>
</dbReference>
<name>A0A1V6MMD7_9ACTN</name>
<dbReference type="RefSeq" id="WP_073497055.1">
    <property type="nucleotide sequence ID" value="NZ_MPOH02000017.1"/>
</dbReference>
<dbReference type="GO" id="GO:0004674">
    <property type="term" value="F:protein serine/threonine kinase activity"/>
    <property type="evidence" value="ECO:0007669"/>
    <property type="project" value="UniProtKB-KW"/>
</dbReference>
<dbReference type="Pfam" id="PF13581">
    <property type="entry name" value="HATPase_c_2"/>
    <property type="match status" value="1"/>
</dbReference>
<dbReference type="Proteomes" id="UP000184286">
    <property type="component" value="Unassembled WGS sequence"/>
</dbReference>
<dbReference type="PANTHER" id="PTHR35526:SF3">
    <property type="entry name" value="ANTI-SIGMA-F FACTOR RSBW"/>
    <property type="match status" value="1"/>
</dbReference>
<dbReference type="AlphaFoldDB" id="A0A1V6MMD7"/>
<reference evidence="3 4" key="2">
    <citation type="submission" date="2017-02" db="EMBL/GenBank/DDBJ databases">
        <title>Draft genome sequence of Streptomyces phaeoluteigriseus type strain DSM41896.</title>
        <authorList>
            <person name="Salih T.S."/>
            <person name="Algora Gallardo L."/>
            <person name="Melo Santos T."/>
            <person name="Filgueira Martinez S."/>
            <person name="Herron P.R."/>
        </authorList>
    </citation>
    <scope>NUCLEOTIDE SEQUENCE [LARGE SCALE GENOMIC DNA]</scope>
    <source>
        <strain evidence="3 4">DSM 41896</strain>
    </source>
</reference>
<gene>
    <name evidence="3" type="ORF">BM536_028740</name>
</gene>
<protein>
    <recommendedName>
        <fullName evidence="2">Histidine kinase/HSP90-like ATPase domain-containing protein</fullName>
    </recommendedName>
</protein>